<dbReference type="GO" id="GO:0032259">
    <property type="term" value="P:methylation"/>
    <property type="evidence" value="ECO:0007669"/>
    <property type="project" value="UniProtKB-KW"/>
</dbReference>
<comment type="caution">
    <text evidence="2">The sequence shown here is derived from an EMBL/GenBank/DDBJ whole genome shotgun (WGS) entry which is preliminary data.</text>
</comment>
<evidence type="ECO:0000313" key="3">
    <source>
        <dbReference type="Proteomes" id="UP001255246"/>
    </source>
</evidence>
<organism evidence="2 3">
    <name type="scientific">Croceitalea rosinachiae</name>
    <dbReference type="NCBI Taxonomy" id="3075596"/>
    <lineage>
        <taxon>Bacteria</taxon>
        <taxon>Pseudomonadati</taxon>
        <taxon>Bacteroidota</taxon>
        <taxon>Flavobacteriia</taxon>
        <taxon>Flavobacteriales</taxon>
        <taxon>Flavobacteriaceae</taxon>
        <taxon>Croceitalea</taxon>
    </lineage>
</organism>
<evidence type="ECO:0000259" key="1">
    <source>
        <dbReference type="Pfam" id="PF13847"/>
    </source>
</evidence>
<reference evidence="2 3" key="1">
    <citation type="submission" date="2023-09" db="EMBL/GenBank/DDBJ databases">
        <authorList>
            <person name="Rey-Velasco X."/>
        </authorList>
    </citation>
    <scope>NUCLEOTIDE SEQUENCE [LARGE SCALE GENOMIC DNA]</scope>
    <source>
        <strain evidence="2 3">F388</strain>
    </source>
</reference>
<dbReference type="PANTHER" id="PTHR43861">
    <property type="entry name" value="TRANS-ACONITATE 2-METHYLTRANSFERASE-RELATED"/>
    <property type="match status" value="1"/>
</dbReference>
<name>A0ABU3ACH2_9FLAO</name>
<evidence type="ECO:0000313" key="2">
    <source>
        <dbReference type="EMBL" id="MDT0607575.1"/>
    </source>
</evidence>
<dbReference type="SUPFAM" id="SSF53335">
    <property type="entry name" value="S-adenosyl-L-methionine-dependent methyltransferases"/>
    <property type="match status" value="1"/>
</dbReference>
<dbReference type="InterPro" id="IPR025714">
    <property type="entry name" value="Methyltranfer_dom"/>
</dbReference>
<accession>A0ABU3ACH2</accession>
<dbReference type="Pfam" id="PF13847">
    <property type="entry name" value="Methyltransf_31"/>
    <property type="match status" value="1"/>
</dbReference>
<gene>
    <name evidence="2" type="ORF">RM706_11060</name>
</gene>
<feature type="domain" description="Methyltransferase" evidence="1">
    <location>
        <begin position="45"/>
        <end position="184"/>
    </location>
</feature>
<keyword evidence="2" id="KW-0489">Methyltransferase</keyword>
<sequence length="214" mass="25031">MKFRILILLFVFSVFGYSQYTESEWNDRDDWMRISDFFEITKVQKGNVIADIGCHEGYMSIHLAKRVGENGKIYAVDLKKYRLDALEKNAKNRGIENISTVLGDYDNPKLPINIFDAIYIIDTYHEIEDYHEVLEHVNKSLKPNGKLILLEKLKSRIKGKPRRQQVEAHSLASKYVKKELQEAGFKIEYEESNFGLWERNPGKQIWFVIAVPNN</sequence>
<keyword evidence="3" id="KW-1185">Reference proteome</keyword>
<protein>
    <submittedName>
        <fullName evidence="2">Methyltransferase domain-containing protein</fullName>
    </submittedName>
</protein>
<dbReference type="Proteomes" id="UP001255246">
    <property type="component" value="Unassembled WGS sequence"/>
</dbReference>
<dbReference type="GO" id="GO:0008168">
    <property type="term" value="F:methyltransferase activity"/>
    <property type="evidence" value="ECO:0007669"/>
    <property type="project" value="UniProtKB-KW"/>
</dbReference>
<dbReference type="RefSeq" id="WP_311351418.1">
    <property type="nucleotide sequence ID" value="NZ_JAVRHR010000002.1"/>
</dbReference>
<dbReference type="InterPro" id="IPR029063">
    <property type="entry name" value="SAM-dependent_MTases_sf"/>
</dbReference>
<keyword evidence="2" id="KW-0808">Transferase</keyword>
<dbReference type="EMBL" id="JAVRHR010000002">
    <property type="protein sequence ID" value="MDT0607575.1"/>
    <property type="molecule type" value="Genomic_DNA"/>
</dbReference>
<dbReference type="Gene3D" id="3.40.50.150">
    <property type="entry name" value="Vaccinia Virus protein VP39"/>
    <property type="match status" value="1"/>
</dbReference>
<dbReference type="CDD" id="cd02440">
    <property type="entry name" value="AdoMet_MTases"/>
    <property type="match status" value="1"/>
</dbReference>
<proteinExistence type="predicted"/>